<evidence type="ECO:0000313" key="2">
    <source>
        <dbReference type="EMBL" id="BFH73458.1"/>
    </source>
</evidence>
<gene>
    <name evidence="2" type="ORF">SJAV_14020</name>
</gene>
<dbReference type="EMBL" id="AP031322">
    <property type="protein sequence ID" value="BFH73458.1"/>
    <property type="molecule type" value="Genomic_DNA"/>
</dbReference>
<keyword evidence="1" id="KW-1133">Transmembrane helix</keyword>
<name>A0AAT9GRG5_9CREN</name>
<keyword evidence="1" id="KW-0472">Membrane</keyword>
<feature type="transmembrane region" description="Helical" evidence="1">
    <location>
        <begin position="27"/>
        <end position="46"/>
    </location>
</feature>
<dbReference type="KEGG" id="sjv:SJAV_14020"/>
<dbReference type="GeneID" id="92354357"/>
<evidence type="ECO:0000256" key="1">
    <source>
        <dbReference type="SAM" id="Phobius"/>
    </source>
</evidence>
<feature type="transmembrane region" description="Helical" evidence="1">
    <location>
        <begin position="6"/>
        <end position="22"/>
    </location>
</feature>
<sequence length="51" mass="5939">MKSYELVSYLIIFDSILVYLYLKNIEYLALGIIIGLSILFGIKFIFEKFVA</sequence>
<reference evidence="2" key="1">
    <citation type="submission" date="2024-03" db="EMBL/GenBank/DDBJ databases">
        <title>Complete genome sequence of Sulfurisphaera javensis strain KD-1.</title>
        <authorList>
            <person name="Sakai H."/>
            <person name="Nur N."/>
            <person name="Suwanto A."/>
            <person name="Kurosawa N."/>
        </authorList>
    </citation>
    <scope>NUCLEOTIDE SEQUENCE</scope>
    <source>
        <strain evidence="2">KD-1</strain>
    </source>
</reference>
<accession>A0AAT9GRG5</accession>
<dbReference type="AlphaFoldDB" id="A0AAT9GRG5"/>
<organism evidence="2">
    <name type="scientific">Sulfurisphaera javensis</name>
    <dbReference type="NCBI Taxonomy" id="2049879"/>
    <lineage>
        <taxon>Archaea</taxon>
        <taxon>Thermoproteota</taxon>
        <taxon>Thermoprotei</taxon>
        <taxon>Sulfolobales</taxon>
        <taxon>Sulfolobaceae</taxon>
        <taxon>Sulfurisphaera</taxon>
    </lineage>
</organism>
<proteinExistence type="predicted"/>
<protein>
    <submittedName>
        <fullName evidence="2">Uncharacterized protein</fullName>
    </submittedName>
</protein>
<dbReference type="RefSeq" id="WP_369609046.1">
    <property type="nucleotide sequence ID" value="NZ_AP031322.1"/>
</dbReference>
<keyword evidence="1" id="KW-0812">Transmembrane</keyword>